<dbReference type="PANTHER" id="PTHR15337:SF11">
    <property type="entry name" value="THIOREDOXIN DOMAIN-CONTAINING PROTEIN"/>
    <property type="match status" value="1"/>
</dbReference>
<gene>
    <name evidence="4" type="ORF">P9H32_04005</name>
</gene>
<sequence length="166" mass="18657">MENEKTPEIPETQQRPGIKKRISQIFWLAFLAFSLAAAWYCFYAPSNDVAWAGSYTEAQKTALKTDKPMILFFTAAWCSPCRIMKRTVWADNEIAAEVNKHFIPVEIYADSSGAAELFTRYNITGTPVTLITHPDGTVIDYAAGKTDKTGLKELLRKQFTHSGRSL</sequence>
<dbReference type="RefSeq" id="WP_322607582.1">
    <property type="nucleotide sequence ID" value="NZ_JARVCO010000004.1"/>
</dbReference>
<accession>A0ABU5MU87</accession>
<keyword evidence="2" id="KW-0472">Membrane</keyword>
<evidence type="ECO:0000313" key="4">
    <source>
        <dbReference type="EMBL" id="MDZ8117779.1"/>
    </source>
</evidence>
<dbReference type="SUPFAM" id="SSF52833">
    <property type="entry name" value="Thioredoxin-like"/>
    <property type="match status" value="1"/>
</dbReference>
<dbReference type="PROSITE" id="PS51352">
    <property type="entry name" value="THIOREDOXIN_2"/>
    <property type="match status" value="1"/>
</dbReference>
<proteinExistence type="predicted"/>
<evidence type="ECO:0000256" key="2">
    <source>
        <dbReference type="SAM" id="Phobius"/>
    </source>
</evidence>
<reference evidence="4 5" key="1">
    <citation type="journal article" date="2024" name="Appl. Environ. Microbiol.">
        <title>Pontiella agarivorans sp. nov., a novel marine anaerobic bacterium capable of degrading macroalgal polysaccharides and fixing nitrogen.</title>
        <authorList>
            <person name="Liu N."/>
            <person name="Kivenson V."/>
            <person name="Peng X."/>
            <person name="Cui Z."/>
            <person name="Lankiewicz T.S."/>
            <person name="Gosselin K.M."/>
            <person name="English C.J."/>
            <person name="Blair E.M."/>
            <person name="O'Malley M.A."/>
            <person name="Valentine D.L."/>
        </authorList>
    </citation>
    <scope>NUCLEOTIDE SEQUENCE [LARGE SCALE GENOMIC DNA]</scope>
    <source>
        <strain evidence="4 5">NLcol2</strain>
    </source>
</reference>
<dbReference type="EMBL" id="JARVCO010000004">
    <property type="protein sequence ID" value="MDZ8117779.1"/>
    <property type="molecule type" value="Genomic_DNA"/>
</dbReference>
<name>A0ABU5MU87_9BACT</name>
<protein>
    <submittedName>
        <fullName evidence="4">Thioredoxin family protein</fullName>
    </submittedName>
</protein>
<keyword evidence="2" id="KW-1133">Transmembrane helix</keyword>
<dbReference type="InterPro" id="IPR013766">
    <property type="entry name" value="Thioredoxin_domain"/>
</dbReference>
<evidence type="ECO:0000256" key="1">
    <source>
        <dbReference type="ARBA" id="ARBA00022729"/>
    </source>
</evidence>
<dbReference type="Gene3D" id="3.40.30.10">
    <property type="entry name" value="Glutaredoxin"/>
    <property type="match status" value="1"/>
</dbReference>
<keyword evidence="5" id="KW-1185">Reference proteome</keyword>
<dbReference type="PANTHER" id="PTHR15337">
    <property type="entry name" value="ANTERIOR GRADIENT PROTEIN-RELATED"/>
    <property type="match status" value="1"/>
</dbReference>
<dbReference type="Pfam" id="PF13899">
    <property type="entry name" value="Thioredoxin_7"/>
    <property type="match status" value="1"/>
</dbReference>
<dbReference type="CDD" id="cd02947">
    <property type="entry name" value="TRX_family"/>
    <property type="match status" value="1"/>
</dbReference>
<dbReference type="InterPro" id="IPR036249">
    <property type="entry name" value="Thioredoxin-like_sf"/>
</dbReference>
<feature type="domain" description="Thioredoxin" evidence="3">
    <location>
        <begin position="1"/>
        <end position="160"/>
    </location>
</feature>
<evidence type="ECO:0000313" key="5">
    <source>
        <dbReference type="Proteomes" id="UP001290861"/>
    </source>
</evidence>
<evidence type="ECO:0000259" key="3">
    <source>
        <dbReference type="PROSITE" id="PS51352"/>
    </source>
</evidence>
<comment type="caution">
    <text evidence="4">The sequence shown here is derived from an EMBL/GenBank/DDBJ whole genome shotgun (WGS) entry which is preliminary data.</text>
</comment>
<dbReference type="InterPro" id="IPR051099">
    <property type="entry name" value="AGR/TXD"/>
</dbReference>
<keyword evidence="1" id="KW-0732">Signal</keyword>
<keyword evidence="2" id="KW-0812">Transmembrane</keyword>
<organism evidence="4 5">
    <name type="scientific">Pontiella agarivorans</name>
    <dbReference type="NCBI Taxonomy" id="3038953"/>
    <lineage>
        <taxon>Bacteria</taxon>
        <taxon>Pseudomonadati</taxon>
        <taxon>Kiritimatiellota</taxon>
        <taxon>Kiritimatiellia</taxon>
        <taxon>Kiritimatiellales</taxon>
        <taxon>Pontiellaceae</taxon>
        <taxon>Pontiella</taxon>
    </lineage>
</organism>
<feature type="transmembrane region" description="Helical" evidence="2">
    <location>
        <begin position="25"/>
        <end position="45"/>
    </location>
</feature>
<dbReference type="Proteomes" id="UP001290861">
    <property type="component" value="Unassembled WGS sequence"/>
</dbReference>